<protein>
    <submittedName>
        <fullName evidence="8">Putative membrane protein</fullName>
    </submittedName>
</protein>
<keyword evidence="4 7" id="KW-0812">Transmembrane</keyword>
<gene>
    <name evidence="8" type="ORF">SAMN05216178_6752</name>
</gene>
<sequence>MLEALQLSLAPSALVGFLVYMIGAIALLAAFKVVYTRITPHREYELIRSGNVAAAIALSGAIIGFALPTSNIIANSVSLLDFVVWSFIAGAVQLAAFYVVSRVIKDLPERIKNNDLAAAIYVAAVSISIGMLNAACMTPSAA</sequence>
<keyword evidence="9" id="KW-1185">Reference proteome</keyword>
<keyword evidence="5 7" id="KW-1133">Transmembrane helix</keyword>
<evidence type="ECO:0000256" key="2">
    <source>
        <dbReference type="ARBA" id="ARBA00005779"/>
    </source>
</evidence>
<evidence type="ECO:0000256" key="4">
    <source>
        <dbReference type="ARBA" id="ARBA00022692"/>
    </source>
</evidence>
<dbReference type="AlphaFoldDB" id="A0A1H4ZNC8"/>
<dbReference type="InterPro" id="IPR007140">
    <property type="entry name" value="DUF350"/>
</dbReference>
<comment type="similarity">
    <text evidence="2">Belongs to the UPF0719 family.</text>
</comment>
<name>A0A1H4ZNC8_9PSED</name>
<proteinExistence type="inferred from homology"/>
<reference evidence="9" key="1">
    <citation type="submission" date="2016-10" db="EMBL/GenBank/DDBJ databases">
        <authorList>
            <person name="Varghese N."/>
            <person name="Submissions S."/>
        </authorList>
    </citation>
    <scope>NUCLEOTIDE SEQUENCE [LARGE SCALE GENOMIC DNA]</scope>
    <source>
        <strain evidence="9">DSM 9751</strain>
    </source>
</reference>
<keyword evidence="3" id="KW-1003">Cell membrane</keyword>
<evidence type="ECO:0000256" key="5">
    <source>
        <dbReference type="ARBA" id="ARBA00022989"/>
    </source>
</evidence>
<organism evidence="8 9">
    <name type="scientific">Pseudomonas saponiphila</name>
    <dbReference type="NCBI Taxonomy" id="556534"/>
    <lineage>
        <taxon>Bacteria</taxon>
        <taxon>Pseudomonadati</taxon>
        <taxon>Pseudomonadota</taxon>
        <taxon>Gammaproteobacteria</taxon>
        <taxon>Pseudomonadales</taxon>
        <taxon>Pseudomonadaceae</taxon>
        <taxon>Pseudomonas</taxon>
    </lineage>
</organism>
<feature type="transmembrane region" description="Helical" evidence="7">
    <location>
        <begin position="82"/>
        <end position="104"/>
    </location>
</feature>
<dbReference type="PANTHER" id="PTHR40043">
    <property type="entry name" value="UPF0719 INNER MEMBRANE PROTEIN YJFL"/>
    <property type="match status" value="1"/>
</dbReference>
<evidence type="ECO:0000256" key="3">
    <source>
        <dbReference type="ARBA" id="ARBA00022475"/>
    </source>
</evidence>
<evidence type="ECO:0000256" key="6">
    <source>
        <dbReference type="ARBA" id="ARBA00023136"/>
    </source>
</evidence>
<dbReference type="GO" id="GO:0005886">
    <property type="term" value="C:plasma membrane"/>
    <property type="evidence" value="ECO:0007669"/>
    <property type="project" value="UniProtKB-SubCell"/>
</dbReference>
<feature type="transmembrane region" description="Helical" evidence="7">
    <location>
        <begin position="52"/>
        <end position="70"/>
    </location>
</feature>
<dbReference type="EMBL" id="FNTJ01000003">
    <property type="protein sequence ID" value="SED31623.1"/>
    <property type="molecule type" value="Genomic_DNA"/>
</dbReference>
<dbReference type="Proteomes" id="UP000198982">
    <property type="component" value="Unassembled WGS sequence"/>
</dbReference>
<feature type="transmembrane region" description="Helical" evidence="7">
    <location>
        <begin position="116"/>
        <end position="135"/>
    </location>
</feature>
<dbReference type="RefSeq" id="WP_092320731.1">
    <property type="nucleotide sequence ID" value="NZ_FNTJ01000003.1"/>
</dbReference>
<evidence type="ECO:0000313" key="9">
    <source>
        <dbReference type="Proteomes" id="UP000198982"/>
    </source>
</evidence>
<feature type="transmembrane region" description="Helical" evidence="7">
    <location>
        <begin position="12"/>
        <end position="31"/>
    </location>
</feature>
<dbReference type="Pfam" id="PF03994">
    <property type="entry name" value="DUF350"/>
    <property type="match status" value="1"/>
</dbReference>
<dbReference type="PANTHER" id="PTHR40043:SF1">
    <property type="entry name" value="UPF0719 INNER MEMBRANE PROTEIN YJFL"/>
    <property type="match status" value="1"/>
</dbReference>
<comment type="subcellular location">
    <subcellularLocation>
        <location evidence="1">Cell membrane</location>
        <topology evidence="1">Multi-pass membrane protein</topology>
    </subcellularLocation>
</comment>
<keyword evidence="6 7" id="KW-0472">Membrane</keyword>
<evidence type="ECO:0000256" key="7">
    <source>
        <dbReference type="SAM" id="Phobius"/>
    </source>
</evidence>
<evidence type="ECO:0000313" key="8">
    <source>
        <dbReference type="EMBL" id="SED31623.1"/>
    </source>
</evidence>
<evidence type="ECO:0000256" key="1">
    <source>
        <dbReference type="ARBA" id="ARBA00004651"/>
    </source>
</evidence>
<accession>A0A1H4ZNC8</accession>